<dbReference type="SUPFAM" id="SSF52540">
    <property type="entry name" value="P-loop containing nucleoside triphosphate hydrolases"/>
    <property type="match status" value="1"/>
</dbReference>
<dbReference type="AlphaFoldDB" id="A0A2I0VEE4"/>
<sequence>MAEWFVGPIMGKIIDACSEYLEQQVGWQTGMKKELESLRENHPKIHAKRTEFSNAGFLESLYKIRKVGERALKIDPNLKSLEEVVQKLDKVSAGVSTFLQLLDSAKLEQQDKQRELFEACETGSLPTNALIGRGEAKEFVMQWLRKPSNEHRTSWHRNISLLSIVGHGGMGKTTLLQHLFEDMLESLKKHQRPRLDALHELQNSLRTEIMSKKFLLVLDDICEEEENRDMSKWEKLLTHMAHGKIGSRILVTTRMDSVAMKIAKVIQKKTVKFTLEGFEEDQCLRLLNLHAFGIENPPDDHKKLSAIAGEMVKKLLGSPLVSKCAFHWVSFSHLKERPWKILEEGILMF</sequence>
<accession>A0A2I0VEE4</accession>
<evidence type="ECO:0000259" key="1">
    <source>
        <dbReference type="Pfam" id="PF00931"/>
    </source>
</evidence>
<protein>
    <submittedName>
        <fullName evidence="2">Disease resistance protein RGA2</fullName>
    </submittedName>
</protein>
<dbReference type="InterPro" id="IPR027417">
    <property type="entry name" value="P-loop_NTPase"/>
</dbReference>
<dbReference type="Pfam" id="PF00931">
    <property type="entry name" value="NB-ARC"/>
    <property type="match status" value="1"/>
</dbReference>
<dbReference type="PANTHER" id="PTHR36766:SF64">
    <property type="entry name" value="OS12G0206100 PROTEIN"/>
    <property type="match status" value="1"/>
</dbReference>
<evidence type="ECO:0000313" key="2">
    <source>
        <dbReference type="EMBL" id="PKU61770.1"/>
    </source>
</evidence>
<name>A0A2I0VEE4_9ASPA</name>
<reference evidence="2 3" key="1">
    <citation type="journal article" date="2016" name="Sci. Rep.">
        <title>The Dendrobium catenatum Lindl. genome sequence provides insights into polysaccharide synthase, floral development and adaptive evolution.</title>
        <authorList>
            <person name="Zhang G.Q."/>
            <person name="Xu Q."/>
            <person name="Bian C."/>
            <person name="Tsai W.C."/>
            <person name="Yeh C.M."/>
            <person name="Liu K.W."/>
            <person name="Yoshida K."/>
            <person name="Zhang L.S."/>
            <person name="Chang S.B."/>
            <person name="Chen F."/>
            <person name="Shi Y."/>
            <person name="Su Y.Y."/>
            <person name="Zhang Y.Q."/>
            <person name="Chen L.J."/>
            <person name="Yin Y."/>
            <person name="Lin M."/>
            <person name="Huang H."/>
            <person name="Deng H."/>
            <person name="Wang Z.W."/>
            <person name="Zhu S.L."/>
            <person name="Zhao X."/>
            <person name="Deng C."/>
            <person name="Niu S.C."/>
            <person name="Huang J."/>
            <person name="Wang M."/>
            <person name="Liu G.H."/>
            <person name="Yang H.J."/>
            <person name="Xiao X.J."/>
            <person name="Hsiao Y.Y."/>
            <person name="Wu W.L."/>
            <person name="Chen Y.Y."/>
            <person name="Mitsuda N."/>
            <person name="Ohme-Takagi M."/>
            <person name="Luo Y.B."/>
            <person name="Van de Peer Y."/>
            <person name="Liu Z.J."/>
        </authorList>
    </citation>
    <scope>NUCLEOTIDE SEQUENCE [LARGE SCALE GENOMIC DNA]</scope>
    <source>
        <tissue evidence="2">The whole plant</tissue>
    </source>
</reference>
<gene>
    <name evidence="2" type="primary">RGA2</name>
    <name evidence="2" type="ORF">MA16_Dca026253</name>
</gene>
<keyword evidence="3" id="KW-1185">Reference proteome</keyword>
<proteinExistence type="predicted"/>
<dbReference type="InterPro" id="IPR002182">
    <property type="entry name" value="NB-ARC"/>
</dbReference>
<feature type="domain" description="NB-ARC" evidence="1">
    <location>
        <begin position="177"/>
        <end position="292"/>
    </location>
</feature>
<dbReference type="Proteomes" id="UP000233837">
    <property type="component" value="Unassembled WGS sequence"/>
</dbReference>
<dbReference type="Gene3D" id="3.40.50.300">
    <property type="entry name" value="P-loop containing nucleotide triphosphate hydrolases"/>
    <property type="match status" value="1"/>
</dbReference>
<organism evidence="2 3">
    <name type="scientific">Dendrobium catenatum</name>
    <dbReference type="NCBI Taxonomy" id="906689"/>
    <lineage>
        <taxon>Eukaryota</taxon>
        <taxon>Viridiplantae</taxon>
        <taxon>Streptophyta</taxon>
        <taxon>Embryophyta</taxon>
        <taxon>Tracheophyta</taxon>
        <taxon>Spermatophyta</taxon>
        <taxon>Magnoliopsida</taxon>
        <taxon>Liliopsida</taxon>
        <taxon>Asparagales</taxon>
        <taxon>Orchidaceae</taxon>
        <taxon>Epidendroideae</taxon>
        <taxon>Malaxideae</taxon>
        <taxon>Dendrobiinae</taxon>
        <taxon>Dendrobium</taxon>
    </lineage>
</organism>
<reference evidence="2 3" key="2">
    <citation type="journal article" date="2017" name="Nature">
        <title>The Apostasia genome and the evolution of orchids.</title>
        <authorList>
            <person name="Zhang G.Q."/>
            <person name="Liu K.W."/>
            <person name="Li Z."/>
            <person name="Lohaus R."/>
            <person name="Hsiao Y.Y."/>
            <person name="Niu S.C."/>
            <person name="Wang J.Y."/>
            <person name="Lin Y.C."/>
            <person name="Xu Q."/>
            <person name="Chen L.J."/>
            <person name="Yoshida K."/>
            <person name="Fujiwara S."/>
            <person name="Wang Z.W."/>
            <person name="Zhang Y.Q."/>
            <person name="Mitsuda N."/>
            <person name="Wang M."/>
            <person name="Liu G.H."/>
            <person name="Pecoraro L."/>
            <person name="Huang H.X."/>
            <person name="Xiao X.J."/>
            <person name="Lin M."/>
            <person name="Wu X.Y."/>
            <person name="Wu W.L."/>
            <person name="Chen Y.Y."/>
            <person name="Chang S.B."/>
            <person name="Sakamoto S."/>
            <person name="Ohme-Takagi M."/>
            <person name="Yagi M."/>
            <person name="Zeng S.J."/>
            <person name="Shen C.Y."/>
            <person name="Yeh C.M."/>
            <person name="Luo Y.B."/>
            <person name="Tsai W.C."/>
            <person name="Van de Peer Y."/>
            <person name="Liu Z.J."/>
        </authorList>
    </citation>
    <scope>NUCLEOTIDE SEQUENCE [LARGE SCALE GENOMIC DNA]</scope>
    <source>
        <tissue evidence="2">The whole plant</tissue>
    </source>
</reference>
<dbReference type="EMBL" id="KZ503739">
    <property type="protein sequence ID" value="PKU61770.1"/>
    <property type="molecule type" value="Genomic_DNA"/>
</dbReference>
<dbReference type="PANTHER" id="PTHR36766">
    <property type="entry name" value="PLANT BROAD-SPECTRUM MILDEW RESISTANCE PROTEIN RPW8"/>
    <property type="match status" value="1"/>
</dbReference>
<evidence type="ECO:0000313" key="3">
    <source>
        <dbReference type="Proteomes" id="UP000233837"/>
    </source>
</evidence>
<dbReference type="GO" id="GO:0043531">
    <property type="term" value="F:ADP binding"/>
    <property type="evidence" value="ECO:0007669"/>
    <property type="project" value="InterPro"/>
</dbReference>